<evidence type="ECO:0000256" key="8">
    <source>
        <dbReference type="ARBA" id="ARBA00022614"/>
    </source>
</evidence>
<dbReference type="Pfam" id="PF23010">
    <property type="entry name" value="RA_3"/>
    <property type="match status" value="1"/>
</dbReference>
<feature type="compositionally biased region" description="Low complexity" evidence="24">
    <location>
        <begin position="1143"/>
        <end position="1156"/>
    </location>
</feature>
<dbReference type="Pfam" id="PF13855">
    <property type="entry name" value="LRR_8"/>
    <property type="match status" value="2"/>
</dbReference>
<evidence type="ECO:0000256" key="4">
    <source>
        <dbReference type="ARBA" id="ARBA00004496"/>
    </source>
</evidence>
<dbReference type="SUPFAM" id="SSF81606">
    <property type="entry name" value="PP2C-like"/>
    <property type="match status" value="1"/>
</dbReference>
<keyword evidence="11" id="KW-0378">Hydrolase</keyword>
<dbReference type="PROSITE" id="PS50003">
    <property type="entry name" value="PH_DOMAIN"/>
    <property type="match status" value="1"/>
</dbReference>
<accession>A0A401PBZ4</accession>
<dbReference type="SUPFAM" id="SSF52058">
    <property type="entry name" value="L domain-like"/>
    <property type="match status" value="2"/>
</dbReference>
<dbReference type="FunFam" id="3.60.40.10:FF:000003">
    <property type="entry name" value="PH domain and leucine-rich repeat protein phosphatase 1"/>
    <property type="match status" value="1"/>
</dbReference>
<keyword evidence="9" id="KW-0479">Metal-binding</keyword>
<dbReference type="SUPFAM" id="SSF50729">
    <property type="entry name" value="PH domain-like"/>
    <property type="match status" value="1"/>
</dbReference>
<evidence type="ECO:0000259" key="26">
    <source>
        <dbReference type="PROSITE" id="PS51746"/>
    </source>
</evidence>
<dbReference type="Gene3D" id="3.80.10.10">
    <property type="entry name" value="Ribonuclease Inhibitor"/>
    <property type="match status" value="3"/>
</dbReference>
<feature type="compositionally biased region" description="Polar residues" evidence="24">
    <location>
        <begin position="1290"/>
        <end position="1300"/>
    </location>
</feature>
<keyword evidence="13" id="KW-0472">Membrane</keyword>
<evidence type="ECO:0000256" key="15">
    <source>
        <dbReference type="ARBA" id="ARBA00023242"/>
    </source>
</evidence>
<reference evidence="27 28" key="1">
    <citation type="journal article" date="2018" name="Nat. Ecol. Evol.">
        <title>Shark genomes provide insights into elasmobranch evolution and the origin of vertebrates.</title>
        <authorList>
            <person name="Hara Y"/>
            <person name="Yamaguchi K"/>
            <person name="Onimaru K"/>
            <person name="Kadota M"/>
            <person name="Koyanagi M"/>
            <person name="Keeley SD"/>
            <person name="Tatsumi K"/>
            <person name="Tanaka K"/>
            <person name="Motone F"/>
            <person name="Kageyama Y"/>
            <person name="Nozu R"/>
            <person name="Adachi N"/>
            <person name="Nishimura O"/>
            <person name="Nakagawa R"/>
            <person name="Tanegashima C"/>
            <person name="Kiyatake I"/>
            <person name="Matsumoto R"/>
            <person name="Murakumo K"/>
            <person name="Nishida K"/>
            <person name="Terakita A"/>
            <person name="Kuratani S"/>
            <person name="Sato K"/>
            <person name="Hyodo S Kuraku.S."/>
        </authorList>
    </citation>
    <scope>NUCLEOTIDE SEQUENCE [LARGE SCALE GENOMIC DNA]</scope>
</reference>
<feature type="compositionally biased region" description="Polar residues" evidence="24">
    <location>
        <begin position="1179"/>
        <end position="1204"/>
    </location>
</feature>
<evidence type="ECO:0000256" key="3">
    <source>
        <dbReference type="ARBA" id="ARBA00004170"/>
    </source>
</evidence>
<keyword evidence="14" id="KW-0464">Manganese</keyword>
<evidence type="ECO:0000256" key="20">
    <source>
        <dbReference type="ARBA" id="ARBA00048336"/>
    </source>
</evidence>
<dbReference type="EMBL" id="BFAA01003350">
    <property type="protein sequence ID" value="GCB70656.1"/>
    <property type="molecule type" value="Genomic_DNA"/>
</dbReference>
<proteinExistence type="predicted"/>
<dbReference type="Proteomes" id="UP000288216">
    <property type="component" value="Unassembled WGS sequence"/>
</dbReference>
<feature type="domain" description="PH" evidence="25">
    <location>
        <begin position="207"/>
        <end position="305"/>
    </location>
</feature>
<evidence type="ECO:0000256" key="11">
    <source>
        <dbReference type="ARBA" id="ARBA00022801"/>
    </source>
</evidence>
<dbReference type="InterPro" id="IPR055414">
    <property type="entry name" value="LRR_R13L4/SHOC2-like"/>
</dbReference>
<evidence type="ECO:0000256" key="22">
    <source>
        <dbReference type="ARBA" id="ARBA00072392"/>
    </source>
</evidence>
<dbReference type="GO" id="GO:0005737">
    <property type="term" value="C:cytoplasm"/>
    <property type="evidence" value="ECO:0007669"/>
    <property type="project" value="UniProtKB-SubCell"/>
</dbReference>
<evidence type="ECO:0000313" key="27">
    <source>
        <dbReference type="EMBL" id="GCB70656.1"/>
    </source>
</evidence>
<keyword evidence="8" id="KW-0433">Leucine-rich repeat</keyword>
<evidence type="ECO:0000259" key="25">
    <source>
        <dbReference type="PROSITE" id="PS50003"/>
    </source>
</evidence>
<evidence type="ECO:0000256" key="9">
    <source>
        <dbReference type="ARBA" id="ARBA00022723"/>
    </source>
</evidence>
<dbReference type="OMA" id="MIRFYGX"/>
<dbReference type="GO" id="GO:0004722">
    <property type="term" value="F:protein serine/threonine phosphatase activity"/>
    <property type="evidence" value="ECO:0007669"/>
    <property type="project" value="UniProtKB-EC"/>
</dbReference>
<dbReference type="SMART" id="SM00332">
    <property type="entry name" value="PP2Cc"/>
    <property type="match status" value="1"/>
</dbReference>
<dbReference type="OrthoDB" id="1394818at2759"/>
<evidence type="ECO:0000256" key="2">
    <source>
        <dbReference type="ARBA" id="ARBA00004123"/>
    </source>
</evidence>
<sequence length="1384" mass="152432">MEAGKRAPCVPGPDAAVTVEPVSPQPKAGPGCGSSSAVAGRGVRVLKRNMKRNASRSCLGKKNSLGVREKEWLKGDIRRGCICIHGKEMVTSNASSSSSSPGALLSSLSCSSSSSSGPDLQLVLCSTETTTTELCTQDKDDLYLQLHGDLIRRMNPDERPLQILYDYLTGLGFQDPVRIQEEGAMADLSCMIRYFHGKPSSIEQLDRILLSGVFSVRKGKTQLHKWSERQVILCGTCLIVSSVKECQMGKMHVLPLTGGKVEEVKRRQCCLMFSSAGQQGQTYYITFDSYPEYLRWLRQASKVVSQRIGTVDLSCYSLEELPEYLFFSQDITHINLRHNFMQADAGLCNLNRFTQLKSLNLSNNKLTTFPASLCEISTLTEVNLSCNRIQNIPEEIGNLQNLQTFILDGNCLQALPSELGNVQQLTHLGLSFNDFKVIPTVCEVLLAVDKLSMAGNRLQTLALETVGRMTHIKHLDLRLNSIRSVVMDSLEAINHITFLDLRDNLLTELDLSVIASIEHLHCEHNNLTILTLSGFALRTLYVGSNQLTTLSIYPLPGQLVHLDLSRNRLESVPDWVCDAKKLELLDVSHNLITELPMRLLCSLSLQKLFVGHNHLQSLPSHLEHTPLEIFDIQHNQLNELPEFLFLKALNLRCLNVSANNLESLPPNSDTEDSLSVLQELYLTGNNLTDKCVPVLTGHPRLRVLHMAYNQLQSFPASKLSKLELLEELNLSGNKLKTVPTTITNCKRLHTLIVHSNSISVFPEILHLPEIKLVDLSCNELAEILMPETLPATLQELDLAGNTNLVLDHKILEIFSHITTLKIDQKSTAPTSDPTGAPTFWSHGYSEMAGHRNKLCLSVLALDSFGDNLEALYGVFDGDRNMEIPRLLQCTVGDVLAEELQQSNVDNVYMTHTFLVSHRKLGMVGQKLGSSAVLCHIRRDPSDHSSYFTLTVANVGNSQVVLCRDGQPLTLSKVFSLEQCVEELERVKQQKAIITEDNKVNGVTCCTRLLGCTYLFPWVLPRPHVHTISLTAQDEFLILGNKTLWENLSYAEAIEAVRNIPDPLAAAKKLCTLTQSYGCHDNVGVVVVYLNIGEDNCTCEVNGVPLPSPGVFAPVSMIVKDSAHYSATPSSSSGIASEFNSEMSASEVSSEVGSTASDEQPATSLEAGTVPRSERRCSLHPSSSTSVFQRQLSSATFSSNHSDNGLDSDDDQPVEGVISNGSKLEVEVDIHCFQFKVPGSSAVSQVCDEGLFVSMSEDDSTGTYLKVQRQNGMNSGSLSTINKEGTDLKKSSSASNLQGKKFSNGSVVPLEKSHNIIEVATEAPKKKCGYFAAPAQPDPEDQLIVPPDLEEEVKEQMKQHQDPVSEAQSERDNRLIQQEVYDTAL</sequence>
<dbReference type="GO" id="GO:0005634">
    <property type="term" value="C:nucleus"/>
    <property type="evidence" value="ECO:0007669"/>
    <property type="project" value="UniProtKB-SubCell"/>
</dbReference>
<evidence type="ECO:0000256" key="19">
    <source>
        <dbReference type="ARBA" id="ARBA00032455"/>
    </source>
</evidence>
<keyword evidence="7" id="KW-0597">Phosphoprotein</keyword>
<keyword evidence="28" id="KW-1185">Reference proteome</keyword>
<feature type="region of interest" description="Disordered" evidence="24">
    <location>
        <begin position="1351"/>
        <end position="1375"/>
    </location>
</feature>
<dbReference type="InterPro" id="IPR001611">
    <property type="entry name" value="Leu-rich_rpt"/>
</dbReference>
<dbReference type="PANTHER" id="PTHR48051:SF54">
    <property type="entry name" value="LEUCINE-RICH REPEAT-CONTAINING PROTEIN"/>
    <property type="match status" value="1"/>
</dbReference>
<keyword evidence="15" id="KW-0539">Nucleus</keyword>
<dbReference type="InterPro" id="IPR036457">
    <property type="entry name" value="PPM-type-like_dom_sf"/>
</dbReference>
<dbReference type="InterPro" id="IPR050216">
    <property type="entry name" value="LRR_domain-containing"/>
</dbReference>
<dbReference type="PROSITE" id="PS51746">
    <property type="entry name" value="PPM_2"/>
    <property type="match status" value="1"/>
</dbReference>
<evidence type="ECO:0000256" key="6">
    <source>
        <dbReference type="ARBA" id="ARBA00022490"/>
    </source>
</evidence>
<evidence type="ECO:0000256" key="14">
    <source>
        <dbReference type="ARBA" id="ARBA00023211"/>
    </source>
</evidence>
<keyword evidence="6" id="KW-0963">Cytoplasm</keyword>
<comment type="subcellular location">
    <subcellularLocation>
        <location evidence="4">Cytoplasm</location>
    </subcellularLocation>
    <subcellularLocation>
        <location evidence="3">Membrane</location>
        <topology evidence="3">Peripheral membrane protein</topology>
    </subcellularLocation>
    <subcellularLocation>
        <location evidence="2">Nucleus</location>
    </subcellularLocation>
</comment>
<dbReference type="CDD" id="cd00143">
    <property type="entry name" value="PP2Cc"/>
    <property type="match status" value="1"/>
</dbReference>
<dbReference type="FunFam" id="3.80.10.10:FF:000027">
    <property type="entry name" value="PH domain and leucine rich repeat protein phosphatase 2"/>
    <property type="match status" value="1"/>
</dbReference>
<evidence type="ECO:0000256" key="7">
    <source>
        <dbReference type="ARBA" id="ARBA00022553"/>
    </source>
</evidence>
<name>A0A401PBZ4_SCYTO</name>
<evidence type="ECO:0000256" key="10">
    <source>
        <dbReference type="ARBA" id="ARBA00022737"/>
    </source>
</evidence>
<dbReference type="InterPro" id="IPR055071">
    <property type="entry name" value="RA_PHLPP-like"/>
</dbReference>
<dbReference type="Pfam" id="PF23598">
    <property type="entry name" value="LRR_14"/>
    <property type="match status" value="1"/>
</dbReference>
<evidence type="ECO:0000256" key="16">
    <source>
        <dbReference type="ARBA" id="ARBA00023907"/>
    </source>
</evidence>
<feature type="region of interest" description="Disordered" evidence="24">
    <location>
        <begin position="1143"/>
        <end position="1212"/>
    </location>
</feature>
<dbReference type="FunFam" id="3.80.10.10:FF:000120">
    <property type="entry name" value="PH domain and leucine rich repeat protein phosphatase 2"/>
    <property type="match status" value="1"/>
</dbReference>
<dbReference type="SMART" id="SM00364">
    <property type="entry name" value="LRR_BAC"/>
    <property type="match status" value="13"/>
</dbReference>
<evidence type="ECO:0000256" key="18">
    <source>
        <dbReference type="ARBA" id="ARBA00029998"/>
    </source>
</evidence>
<evidence type="ECO:0000256" key="12">
    <source>
        <dbReference type="ARBA" id="ARBA00022912"/>
    </source>
</evidence>
<gene>
    <name evidence="27" type="ORF">scyTo_0008634</name>
</gene>
<comment type="caution">
    <text evidence="27">The sequence shown here is derived from an EMBL/GenBank/DDBJ whole genome shotgun (WGS) entry which is preliminary data.</text>
</comment>
<evidence type="ECO:0000256" key="21">
    <source>
        <dbReference type="ARBA" id="ARBA00058248"/>
    </source>
</evidence>
<evidence type="ECO:0000256" key="1">
    <source>
        <dbReference type="ARBA" id="ARBA00001936"/>
    </source>
</evidence>
<dbReference type="GO" id="GO:0046872">
    <property type="term" value="F:metal ion binding"/>
    <property type="evidence" value="ECO:0007669"/>
    <property type="project" value="UniProtKB-KW"/>
</dbReference>
<keyword evidence="12" id="KW-0904">Protein phosphatase</keyword>
<dbReference type="Pfam" id="PF00481">
    <property type="entry name" value="PP2C"/>
    <property type="match status" value="1"/>
</dbReference>
<feature type="region of interest" description="Disordered" evidence="24">
    <location>
        <begin position="1274"/>
        <end position="1300"/>
    </location>
</feature>
<dbReference type="InterPro" id="IPR032675">
    <property type="entry name" value="LRR_dom_sf"/>
</dbReference>
<evidence type="ECO:0000256" key="24">
    <source>
        <dbReference type="SAM" id="MobiDB-lite"/>
    </source>
</evidence>
<evidence type="ECO:0000256" key="13">
    <source>
        <dbReference type="ARBA" id="ARBA00023136"/>
    </source>
</evidence>
<dbReference type="Gene3D" id="3.60.40.10">
    <property type="entry name" value="PPM-type phosphatase domain"/>
    <property type="match status" value="1"/>
</dbReference>
<dbReference type="SMART" id="SM00369">
    <property type="entry name" value="LRR_TYP"/>
    <property type="match status" value="12"/>
</dbReference>
<dbReference type="InterPro" id="IPR001849">
    <property type="entry name" value="PH_domain"/>
</dbReference>
<evidence type="ECO:0000256" key="17">
    <source>
        <dbReference type="ARBA" id="ARBA00029588"/>
    </source>
</evidence>
<comment type="cofactor">
    <cofactor evidence="1">
        <name>Mn(2+)</name>
        <dbReference type="ChEBI" id="CHEBI:29035"/>
    </cofactor>
</comment>
<dbReference type="InterPro" id="IPR003591">
    <property type="entry name" value="Leu-rich_rpt_typical-subtyp"/>
</dbReference>
<dbReference type="PANTHER" id="PTHR48051">
    <property type="match status" value="1"/>
</dbReference>
<dbReference type="GO" id="GO:0016020">
    <property type="term" value="C:membrane"/>
    <property type="evidence" value="ECO:0007669"/>
    <property type="project" value="UniProtKB-SubCell"/>
</dbReference>
<evidence type="ECO:0000313" key="28">
    <source>
        <dbReference type="Proteomes" id="UP000288216"/>
    </source>
</evidence>
<organism evidence="27 28">
    <name type="scientific">Scyliorhinus torazame</name>
    <name type="common">Cloudy catshark</name>
    <name type="synonym">Catulus torazame</name>
    <dbReference type="NCBI Taxonomy" id="75743"/>
    <lineage>
        <taxon>Eukaryota</taxon>
        <taxon>Metazoa</taxon>
        <taxon>Chordata</taxon>
        <taxon>Craniata</taxon>
        <taxon>Vertebrata</taxon>
        <taxon>Chondrichthyes</taxon>
        <taxon>Elasmobranchii</taxon>
        <taxon>Galeomorphii</taxon>
        <taxon>Galeoidea</taxon>
        <taxon>Carcharhiniformes</taxon>
        <taxon>Scyliorhinidae</taxon>
        <taxon>Scyliorhinus</taxon>
    </lineage>
</organism>
<dbReference type="InterPro" id="IPR001932">
    <property type="entry name" value="PPM-type_phosphatase-like_dom"/>
</dbReference>
<evidence type="ECO:0000256" key="23">
    <source>
        <dbReference type="ARBA" id="ARBA00078933"/>
    </source>
</evidence>
<dbReference type="PROSITE" id="PS51450">
    <property type="entry name" value="LRR"/>
    <property type="match status" value="6"/>
</dbReference>
<comment type="function">
    <text evidence="21">Protein phosphatase involved in regulation of Akt and PKC signaling. Mediates dephosphorylation in the C-terminal domain hydrophobic motif of members of the AGC Ser/Thr protein kinase family; specifically acts on 'Ser-473' of AKT1, 'Ser-660' of PRKCB isoform beta-II and 'Ser-657' of PRKCA. Akt regulates the balance between cell survival and apoptosis through a cascade that primarily alters the function of transcription factors that regulate pro- and antiapoptotic genes. Dephosphorylation of 'Ser-473' of Akt triggers apoptosis and decreases cell proliferation. Also controls the phosphorylation of AKT3. Dephosphorylates STK4 on 'Thr-387' leading to STK4 activation and apoptosis. Dephosphorylates RPS6KB1 and is involved in regulation of cap-dependent translation. Inhibits cancer cell proliferation and may act as a tumor suppressor. Dephosphorylation of PRKCA and PRKCB leads to their destabilization and degradation. Dephosphorylates RAF1 inhibiting its kinase activity.</text>
</comment>
<evidence type="ECO:0000256" key="5">
    <source>
        <dbReference type="ARBA" id="ARBA00013081"/>
    </source>
</evidence>
<feature type="domain" description="PPM-type phosphatase" evidence="26">
    <location>
        <begin position="841"/>
        <end position="1089"/>
    </location>
</feature>
<keyword evidence="10" id="KW-0677">Repeat</keyword>
<protein>
    <recommendedName>
        <fullName evidence="16">Leucine-rich repeat protein SHOC-2</fullName>
        <ecNumber evidence="5">3.1.3.16</ecNumber>
    </recommendedName>
    <alternativeName>
        <fullName evidence="22">PH domain leucine-rich repeat-containing protein phosphatase 2</fullName>
    </alternativeName>
    <alternativeName>
        <fullName evidence="23">PH domain leucine-rich repeat-containing protein phosphatase-like</fullName>
    </alternativeName>
    <alternativeName>
        <fullName evidence="19">Protein soc-2 homolog</fullName>
    </alternativeName>
    <alternativeName>
        <fullName evidence="17 18">protein Sur-8 homolog</fullName>
    </alternativeName>
</protein>
<dbReference type="STRING" id="75743.A0A401PBZ4"/>
<feature type="compositionally biased region" description="Basic and acidic residues" evidence="24">
    <location>
        <begin position="1353"/>
        <end position="1373"/>
    </location>
</feature>
<dbReference type="EC" id="3.1.3.16" evidence="5"/>
<comment type="catalytic activity">
    <reaction evidence="20">
        <text>O-phospho-L-threonyl-[protein] + H2O = L-threonyl-[protein] + phosphate</text>
        <dbReference type="Rhea" id="RHEA:47004"/>
        <dbReference type="Rhea" id="RHEA-COMP:11060"/>
        <dbReference type="Rhea" id="RHEA-COMP:11605"/>
        <dbReference type="ChEBI" id="CHEBI:15377"/>
        <dbReference type="ChEBI" id="CHEBI:30013"/>
        <dbReference type="ChEBI" id="CHEBI:43474"/>
        <dbReference type="ChEBI" id="CHEBI:61977"/>
        <dbReference type="EC" id="3.1.3.16"/>
    </reaction>
</comment>